<dbReference type="PANTHER" id="PTHR47020:SF1">
    <property type="entry name" value="HILLARIN"/>
    <property type="match status" value="1"/>
</dbReference>
<feature type="compositionally biased region" description="Polar residues" evidence="1">
    <location>
        <begin position="612"/>
        <end position="623"/>
    </location>
</feature>
<dbReference type="Pfam" id="PF01841">
    <property type="entry name" value="Transglut_core"/>
    <property type="match status" value="1"/>
</dbReference>
<dbReference type="Proteomes" id="UP000215902">
    <property type="component" value="Unassembled WGS sequence"/>
</dbReference>
<dbReference type="PANTHER" id="PTHR47020">
    <property type="entry name" value="HILLARIN"/>
    <property type="match status" value="1"/>
</dbReference>
<reference evidence="3 4" key="1">
    <citation type="submission" date="2017-06" db="EMBL/GenBank/DDBJ databases">
        <title>A platform for efficient transgenesis in Macrostomum lignano, a flatworm model organism for stem cell research.</title>
        <authorList>
            <person name="Berezikov E."/>
        </authorList>
    </citation>
    <scope>NUCLEOTIDE SEQUENCE [LARGE SCALE GENOMIC DNA]</scope>
    <source>
        <strain evidence="3">DV1</strain>
        <tissue evidence="3">Whole organism</tissue>
    </source>
</reference>
<feature type="region of interest" description="Disordered" evidence="1">
    <location>
        <begin position="547"/>
        <end position="648"/>
    </location>
</feature>
<dbReference type="Gene3D" id="3.10.620.30">
    <property type="match status" value="1"/>
</dbReference>
<name>A0A267E9U0_9PLAT</name>
<evidence type="ECO:0000256" key="1">
    <source>
        <dbReference type="SAM" id="MobiDB-lite"/>
    </source>
</evidence>
<dbReference type="InterPro" id="IPR002931">
    <property type="entry name" value="Transglutaminase-like"/>
</dbReference>
<feature type="domain" description="Transglutaminase-like" evidence="2">
    <location>
        <begin position="808"/>
        <end position="878"/>
    </location>
</feature>
<organism evidence="3 4">
    <name type="scientific">Macrostomum lignano</name>
    <dbReference type="NCBI Taxonomy" id="282301"/>
    <lineage>
        <taxon>Eukaryota</taxon>
        <taxon>Metazoa</taxon>
        <taxon>Spiralia</taxon>
        <taxon>Lophotrochozoa</taxon>
        <taxon>Platyhelminthes</taxon>
        <taxon>Rhabditophora</taxon>
        <taxon>Macrostomorpha</taxon>
        <taxon>Macrostomida</taxon>
        <taxon>Macrostomidae</taxon>
        <taxon>Macrostomum</taxon>
    </lineage>
</organism>
<feature type="domain" description="Transglutaminase-like" evidence="2">
    <location>
        <begin position="109"/>
        <end position="175"/>
    </location>
</feature>
<evidence type="ECO:0000313" key="3">
    <source>
        <dbReference type="EMBL" id="PAA58166.1"/>
    </source>
</evidence>
<dbReference type="EMBL" id="NIVC01002405">
    <property type="protein sequence ID" value="PAA58166.1"/>
    <property type="molecule type" value="Genomic_DNA"/>
</dbReference>
<feature type="compositionally biased region" description="Basic and acidic residues" evidence="1">
    <location>
        <begin position="737"/>
        <end position="748"/>
    </location>
</feature>
<dbReference type="Pfam" id="PF23265">
    <property type="entry name" value="Ig-like_KY"/>
    <property type="match status" value="3"/>
</dbReference>
<dbReference type="STRING" id="282301.A0A267E9U0"/>
<dbReference type="SMART" id="SM00460">
    <property type="entry name" value="TGc"/>
    <property type="match status" value="2"/>
</dbReference>
<gene>
    <name evidence="3" type="ORF">BOX15_Mlig025622g1</name>
</gene>
<dbReference type="SUPFAM" id="SSF54001">
    <property type="entry name" value="Cysteine proteinases"/>
    <property type="match status" value="2"/>
</dbReference>
<feature type="compositionally biased region" description="Low complexity" evidence="1">
    <location>
        <begin position="599"/>
        <end position="611"/>
    </location>
</feature>
<sequence length="1496" mass="165255">LLAMSWYRAPDNFTLGPQCVEKNPQPRPPHFLKHQVYDDPKVFARIDEHAIEVSRRDHPGFRDLMWDLVYQLRLSELERARVIFRWMTSKDMRRLQFASPERGSPEAFLTNYRRGTFARVYELLCSFAGLSCVTLSGYAKGVEYRPGCRFREQPHNHSWNAISIDGAWQLVDVHWAMRYLSSERNSPENLVYEYDDFYFMTEPQQAVYSHYPEDPLWQLLRRPLTLDQFEDLPLTKSQFFKCGMSFEQATHGVLYTREGKLQMALGYGRPGAAFTYRLAQGDELNERWRGVELKSYALQETGSDQIQFYFRLPAVGHYYLTVYAQEAAAAGAEQSGLETTYRAACEYRINCDEPAADATPFPNCHDSNWGPGLHAERYGLTASHRDGVLNSVNGQAQLYFRRTRREVRLLAKLRRNGFDEDALDHHCRQFETPSQTTFQISLPEPGEYGLEIYANEPSDGETFTHMCQYLLHCEAPPGYAGSYQGTTPPHLMYNYNCETAQLGDLPEPYTQGGGSGGLEADLQALNIKDKVGHQPAYQSQRTLQLLQSEPPHPQSPTARLPSQSDPLPHQVPAIQPLMATQPGPRKQQQQQQQRRHHQQQLSGSGLSRQSSTDQNSSAASVTGSGFGRGGDFNSPTPPPVNLNINNDALPSYERPWQQQRVGPQQLQQRPAGYYQDQQYPKSWEPMGQYDQTFVSEPPPSDFSLPPQLDAIGQSLLAPATSPPPPPAAAGSAYQKPPPERFRRADSHAHRTAQQPEPASFKELVWRLVYGPRVSDDLEKLRLLFFWLCSKDLSRLRFANCRADSPEAILMGIQAGTSTYAQAFFTLCAACDIPCQIVAGFAKGAEYHPGMVFNSESRGRHSWNAVLVRGQWQLVDCHWAARRLVGGRQSTLENVRYELDEFYFLPSPAKLVYTHLPDRPEWQLLAQPISKAQFEALAPVKSAFFKHGLELRTHLLARIRYDDAVEAAAAADGAGVADDPALRWLRPALLVKLGVPRDLAPQLAFTFTLSAVSSAAAAAAGSAPDDESARRLSRYGLNFYDQRDSAAAFVLRPPASGHYRLILYAREAESSGERQSVFSAICEYRLEAAIRCHPPEPFPACQSSSFGPTDANSRGQGMYCLRLLEPSGPAATAAPVEAAVPMCALPDQGEDIRLELAGPEPDCLRFLVKLVSLAGQQTQQQADPLESCCAWRVVSSGGPRRSAPPPQLLIRPMPPPSTAPGRLIGVEVFANRPATDGDKLHLAYLLLLHLRPAAPAAPALRQPPGHLGASPRAAEFGLACLTPADPLVTLADPRHCDLPVAEFQSTGPPLRLTSQLLRLDGGPPIIGDRVLQQAPLTDGPPSRASFTVCPPGPGIYRLIVFGLPAAAPGENFPSLHSLLLCVPDTPAWRAGGGGGGAAAFPQQFAQWKDGCSVRHPVKALLTPEADGCLTFDYRVPCATAVAVVCDSDWTQLASSGFDDWRGRVRLSGYPAGCPVVLCANFGASTASFSTLLEYTLA</sequence>
<dbReference type="OrthoDB" id="6129702at2759"/>
<comment type="caution">
    <text evidence="3">The sequence shown here is derived from an EMBL/GenBank/DDBJ whole genome shotgun (WGS) entry which is preliminary data.</text>
</comment>
<dbReference type="InterPro" id="IPR053041">
    <property type="entry name" value="Transglut-like_Superfamily_Mod"/>
</dbReference>
<accession>A0A267E9U0</accession>
<protein>
    <recommendedName>
        <fullName evidence="2">Transglutaminase-like domain-containing protein</fullName>
    </recommendedName>
</protein>
<dbReference type="InterPro" id="IPR056564">
    <property type="entry name" value="Ig-like_KY"/>
</dbReference>
<evidence type="ECO:0000313" key="4">
    <source>
        <dbReference type="Proteomes" id="UP000215902"/>
    </source>
</evidence>
<feature type="region of interest" description="Disordered" evidence="1">
    <location>
        <begin position="678"/>
        <end position="755"/>
    </location>
</feature>
<keyword evidence="4" id="KW-1185">Reference proteome</keyword>
<evidence type="ECO:0000259" key="2">
    <source>
        <dbReference type="SMART" id="SM00460"/>
    </source>
</evidence>
<dbReference type="InterPro" id="IPR038765">
    <property type="entry name" value="Papain-like_cys_pep_sf"/>
</dbReference>
<feature type="non-terminal residue" evidence="3">
    <location>
        <position position="1"/>
    </location>
</feature>
<proteinExistence type="predicted"/>
<feature type="compositionally biased region" description="Polar residues" evidence="1">
    <location>
        <begin position="555"/>
        <end position="565"/>
    </location>
</feature>